<evidence type="ECO:0000259" key="1">
    <source>
        <dbReference type="PROSITE" id="PS50835"/>
    </source>
</evidence>
<organism evidence="2 3">
    <name type="scientific">Devosia insulae DS-56</name>
    <dbReference type="NCBI Taxonomy" id="1116389"/>
    <lineage>
        <taxon>Bacteria</taxon>
        <taxon>Pseudomonadati</taxon>
        <taxon>Pseudomonadota</taxon>
        <taxon>Alphaproteobacteria</taxon>
        <taxon>Hyphomicrobiales</taxon>
        <taxon>Devosiaceae</taxon>
        <taxon>Devosia</taxon>
    </lineage>
</organism>
<dbReference type="PROSITE" id="PS50835">
    <property type="entry name" value="IG_LIKE"/>
    <property type="match status" value="1"/>
</dbReference>
<evidence type="ECO:0000313" key="2">
    <source>
        <dbReference type="EMBL" id="OEO32478.1"/>
    </source>
</evidence>
<sequence length="178" mass="18688">MQNGPAGKAEASSRKDVRFIGDVMGSYVLAARAQTPGAVQVFACRSRSVSAHEAVVNAPVSGAPGDALTMTLQGLGLLRGRITRILEGGFAVAFDCSDQERAALGARIDWLKRRTLKTVSDRRAHKRVLPRETRATLTLGDGQRFDCFIIDMSQSGVAVSADVLPPLGSLAGVGAVPG</sequence>
<gene>
    <name evidence="2" type="ORF">VW23_011725</name>
</gene>
<dbReference type="AlphaFoldDB" id="A0A1E5XV60"/>
<dbReference type="SUPFAM" id="SSF141371">
    <property type="entry name" value="PilZ domain-like"/>
    <property type="match status" value="1"/>
</dbReference>
<dbReference type="RefSeq" id="WP_069908432.1">
    <property type="nucleotide sequence ID" value="NZ_LAJE02000072.1"/>
</dbReference>
<dbReference type="Pfam" id="PF07238">
    <property type="entry name" value="PilZ"/>
    <property type="match status" value="1"/>
</dbReference>
<keyword evidence="3" id="KW-1185">Reference proteome</keyword>
<accession>A0A1E5XV60</accession>
<name>A0A1E5XV60_9HYPH</name>
<evidence type="ECO:0000313" key="3">
    <source>
        <dbReference type="Proteomes" id="UP000095463"/>
    </source>
</evidence>
<protein>
    <recommendedName>
        <fullName evidence="1">Ig-like domain-containing protein</fullName>
    </recommendedName>
</protein>
<reference evidence="2 3" key="1">
    <citation type="journal article" date="2015" name="Genome Announc.">
        <title>Genome Assemblies of Three Soil-Associated Devosia species: D. insulae, D. limi, and D. soli.</title>
        <authorList>
            <person name="Hassan Y.I."/>
            <person name="Lepp D."/>
            <person name="Zhou T."/>
        </authorList>
    </citation>
    <scope>NUCLEOTIDE SEQUENCE [LARGE SCALE GENOMIC DNA]</scope>
    <source>
        <strain evidence="2 3">DS-56</strain>
    </source>
</reference>
<dbReference type="EMBL" id="LAJE02000072">
    <property type="protein sequence ID" value="OEO32478.1"/>
    <property type="molecule type" value="Genomic_DNA"/>
</dbReference>
<comment type="caution">
    <text evidence="2">The sequence shown here is derived from an EMBL/GenBank/DDBJ whole genome shotgun (WGS) entry which is preliminary data.</text>
</comment>
<feature type="domain" description="Ig-like" evidence="1">
    <location>
        <begin position="64"/>
        <end position="164"/>
    </location>
</feature>
<dbReference type="GO" id="GO:0035438">
    <property type="term" value="F:cyclic-di-GMP binding"/>
    <property type="evidence" value="ECO:0007669"/>
    <property type="project" value="InterPro"/>
</dbReference>
<proteinExistence type="predicted"/>
<dbReference type="InterPro" id="IPR009875">
    <property type="entry name" value="PilZ_domain"/>
</dbReference>
<feature type="non-terminal residue" evidence="2">
    <location>
        <position position="178"/>
    </location>
</feature>
<dbReference type="Proteomes" id="UP000095463">
    <property type="component" value="Unassembled WGS sequence"/>
</dbReference>
<dbReference type="InterPro" id="IPR007110">
    <property type="entry name" value="Ig-like_dom"/>
</dbReference>